<reference evidence="5" key="1">
    <citation type="submission" date="2024-06" db="EMBL/GenBank/DDBJ databases">
        <title>Multi-omics analyses provide insights into the biosynthesis of the anticancer antibiotic pleurotin in Hohenbuehelia grisea.</title>
        <authorList>
            <person name="Weaver J.A."/>
            <person name="Alberti F."/>
        </authorList>
    </citation>
    <scope>NUCLEOTIDE SEQUENCE [LARGE SCALE GENOMIC DNA]</scope>
    <source>
        <strain evidence="5">T-177</strain>
    </source>
</reference>
<proteinExistence type="predicted"/>
<organism evidence="4 5">
    <name type="scientific">Hohenbuehelia grisea</name>
    <dbReference type="NCBI Taxonomy" id="104357"/>
    <lineage>
        <taxon>Eukaryota</taxon>
        <taxon>Fungi</taxon>
        <taxon>Dikarya</taxon>
        <taxon>Basidiomycota</taxon>
        <taxon>Agaricomycotina</taxon>
        <taxon>Agaricomycetes</taxon>
        <taxon>Agaricomycetidae</taxon>
        <taxon>Agaricales</taxon>
        <taxon>Pleurotineae</taxon>
        <taxon>Pleurotaceae</taxon>
        <taxon>Hohenbuehelia</taxon>
    </lineage>
</organism>
<dbReference type="SUPFAM" id="SSF52540">
    <property type="entry name" value="P-loop containing nucleoside triphosphate hydrolases"/>
    <property type="match status" value="1"/>
</dbReference>
<evidence type="ECO:0000256" key="2">
    <source>
        <dbReference type="ARBA" id="ARBA00022741"/>
    </source>
</evidence>
<dbReference type="SMART" id="SM00173">
    <property type="entry name" value="RAS"/>
    <property type="match status" value="1"/>
</dbReference>
<dbReference type="PRINTS" id="PR00449">
    <property type="entry name" value="RASTRNSFRMNG"/>
</dbReference>
<evidence type="ECO:0000256" key="3">
    <source>
        <dbReference type="ARBA" id="ARBA00023134"/>
    </source>
</evidence>
<dbReference type="PROSITE" id="PS51421">
    <property type="entry name" value="RAS"/>
    <property type="match status" value="1"/>
</dbReference>
<dbReference type="SMART" id="SM00174">
    <property type="entry name" value="RHO"/>
    <property type="match status" value="1"/>
</dbReference>
<dbReference type="SMART" id="SM00175">
    <property type="entry name" value="RAB"/>
    <property type="match status" value="1"/>
</dbReference>
<comment type="caution">
    <text evidence="4">The sequence shown here is derived from an EMBL/GenBank/DDBJ whole genome shotgun (WGS) entry which is preliminary data.</text>
</comment>
<dbReference type="Gene3D" id="3.40.50.300">
    <property type="entry name" value="P-loop containing nucleotide triphosphate hydrolases"/>
    <property type="match status" value="1"/>
</dbReference>
<dbReference type="InterPro" id="IPR001806">
    <property type="entry name" value="Small_GTPase"/>
</dbReference>
<dbReference type="EMBL" id="JASNQZ010000002">
    <property type="protein sequence ID" value="KAL0959699.1"/>
    <property type="molecule type" value="Genomic_DNA"/>
</dbReference>
<keyword evidence="5" id="KW-1185">Reference proteome</keyword>
<dbReference type="InterPro" id="IPR027417">
    <property type="entry name" value="P-loop_NTPase"/>
</dbReference>
<evidence type="ECO:0000256" key="1">
    <source>
        <dbReference type="ARBA" id="ARBA00004342"/>
    </source>
</evidence>
<keyword evidence="3" id="KW-0342">GTP-binding</keyword>
<protein>
    <submittedName>
        <fullName evidence="4">Uncharacterized protein</fullName>
    </submittedName>
</protein>
<dbReference type="Proteomes" id="UP001556367">
    <property type="component" value="Unassembled WGS sequence"/>
</dbReference>
<dbReference type="PANTHER" id="PTHR24070">
    <property type="entry name" value="RAS, DI-RAS, AND RHEB FAMILY MEMBERS OF SMALL GTPASE SUPERFAMILY"/>
    <property type="match status" value="1"/>
</dbReference>
<dbReference type="InterPro" id="IPR020849">
    <property type="entry name" value="Small_GTPase_Ras-type"/>
</dbReference>
<dbReference type="PROSITE" id="PS51419">
    <property type="entry name" value="RAB"/>
    <property type="match status" value="1"/>
</dbReference>
<accession>A0ABR3JUZ6</accession>
<evidence type="ECO:0000313" key="5">
    <source>
        <dbReference type="Proteomes" id="UP001556367"/>
    </source>
</evidence>
<sequence>MNHPGAARIYVKCYKFSLLGQVGVGKTSLAQRVCSFVSTMCSCLIHPAPCHSSPLNLSSRFVSYHLQETFVHVILQDCSHSTEDCYRKQLAVDDEVCLVELLDSEQREDIGLRDVYIRNSNAFIFAYSVTSRASFDSIVQYHEFVQRTKGEHPLGIIVGNKCDKPYHRVVSSEEGEALAMQLGCEFIETSAKTAANVELMFPNMIRVLRQLDQSPQPYLQAGPSEFAQHRGDRRGDRNVITALLGRLRRR</sequence>
<comment type="subcellular location">
    <subcellularLocation>
        <location evidence="1">Cell membrane</location>
        <topology evidence="1">Lipid-anchor</topology>
        <orientation evidence="1">Cytoplasmic side</orientation>
    </subcellularLocation>
</comment>
<name>A0ABR3JUZ6_9AGAR</name>
<dbReference type="Pfam" id="PF00071">
    <property type="entry name" value="Ras"/>
    <property type="match status" value="1"/>
</dbReference>
<evidence type="ECO:0000313" key="4">
    <source>
        <dbReference type="EMBL" id="KAL0959699.1"/>
    </source>
</evidence>
<keyword evidence="2" id="KW-0547">Nucleotide-binding</keyword>
<gene>
    <name evidence="4" type="ORF">HGRIS_011394</name>
</gene>